<keyword evidence="2" id="KW-0378">Hydrolase</keyword>
<sequence length="340" mass="34687">MSQQLPDPRRVAVASLGGTITMTSDRSDGRGVVPSLSAADLLSSVPGIAHVEVESTTLATVPGASLELTDLLGVLRWARDAVDAGADGVVVVQGTDTIEESAYLLDLYWDRSAPLVVTGAMRAAQAPGADGPANLSASVVTAASAGARDRGVLVVLADQVHAAARVRKTRSSGPDVFRSPSFGPLGYVDEGGVTFGGPPSRPAPLTGDLPTGPLLVPLLETFLGDDGRLLRVVDDAGCDGVVLAGFGVGHLSRGLADVVEEVATRRPVVVATRTGAGTTYTSTYGFPGSESDLIGRGAVLAGWLDPRKARILLGCLLGAGSDRSTVADEFRRRGARGAGA</sequence>
<proteinExistence type="inferred from homology"/>
<dbReference type="RefSeq" id="WP_204912053.1">
    <property type="nucleotide sequence ID" value="NZ_BAAAYR010000001.1"/>
</dbReference>
<feature type="domain" description="L-asparaginase N-terminal" evidence="3">
    <location>
        <begin position="10"/>
        <end position="196"/>
    </location>
</feature>
<dbReference type="EMBL" id="BAAAYR010000001">
    <property type="protein sequence ID" value="GAA3555938.1"/>
    <property type="molecule type" value="Genomic_DNA"/>
</dbReference>
<dbReference type="PANTHER" id="PTHR11707">
    <property type="entry name" value="L-ASPARAGINASE"/>
    <property type="match status" value="1"/>
</dbReference>
<feature type="domain" description="Asparaginase/glutaminase C-terminal" evidence="4">
    <location>
        <begin position="216"/>
        <end position="328"/>
    </location>
</feature>
<keyword evidence="6" id="KW-1185">Reference proteome</keyword>
<dbReference type="SUPFAM" id="SSF53774">
    <property type="entry name" value="Glutaminase/Asparaginase"/>
    <property type="match status" value="1"/>
</dbReference>
<accession>A0ABP6WT36</accession>
<dbReference type="PIRSF" id="PIRSF500176">
    <property type="entry name" value="L_ASNase"/>
    <property type="match status" value="1"/>
</dbReference>
<reference evidence="6" key="1">
    <citation type="journal article" date="2019" name="Int. J. Syst. Evol. Microbiol.">
        <title>The Global Catalogue of Microorganisms (GCM) 10K type strain sequencing project: providing services to taxonomists for standard genome sequencing and annotation.</title>
        <authorList>
            <consortium name="The Broad Institute Genomics Platform"/>
            <consortium name="The Broad Institute Genome Sequencing Center for Infectious Disease"/>
            <person name="Wu L."/>
            <person name="Ma J."/>
        </authorList>
    </citation>
    <scope>NUCLEOTIDE SEQUENCE [LARGE SCALE GENOMIC DNA]</scope>
    <source>
        <strain evidence="6">JCM 16540</strain>
    </source>
</reference>
<protein>
    <submittedName>
        <fullName evidence="5">Asparaginase</fullName>
    </submittedName>
</protein>
<comment type="similarity">
    <text evidence="1">Belongs to the asparaginase 1 family.</text>
</comment>
<dbReference type="Proteomes" id="UP001500767">
    <property type="component" value="Unassembled WGS sequence"/>
</dbReference>
<dbReference type="SMART" id="SM00870">
    <property type="entry name" value="Asparaginase"/>
    <property type="match status" value="1"/>
</dbReference>
<dbReference type="InterPro" id="IPR037152">
    <property type="entry name" value="L-asparaginase_N_sf"/>
</dbReference>
<evidence type="ECO:0000259" key="4">
    <source>
        <dbReference type="Pfam" id="PF17763"/>
    </source>
</evidence>
<organism evidence="5 6">
    <name type="scientific">Microlunatus spumicola</name>
    <dbReference type="NCBI Taxonomy" id="81499"/>
    <lineage>
        <taxon>Bacteria</taxon>
        <taxon>Bacillati</taxon>
        <taxon>Actinomycetota</taxon>
        <taxon>Actinomycetes</taxon>
        <taxon>Propionibacteriales</taxon>
        <taxon>Propionibacteriaceae</taxon>
        <taxon>Microlunatus</taxon>
    </lineage>
</organism>
<dbReference type="InterPro" id="IPR027474">
    <property type="entry name" value="L-asparaginase_N"/>
</dbReference>
<dbReference type="PIRSF" id="PIRSF001220">
    <property type="entry name" value="L-ASNase_gatD"/>
    <property type="match status" value="1"/>
</dbReference>
<evidence type="ECO:0000256" key="2">
    <source>
        <dbReference type="ARBA" id="ARBA00022801"/>
    </source>
</evidence>
<evidence type="ECO:0000259" key="3">
    <source>
        <dbReference type="Pfam" id="PF00710"/>
    </source>
</evidence>
<dbReference type="InterPro" id="IPR006034">
    <property type="entry name" value="Asparaginase/glutaminase-like"/>
</dbReference>
<gene>
    <name evidence="5" type="ORF">GCM10022197_08900</name>
</gene>
<comment type="caution">
    <text evidence="5">The sequence shown here is derived from an EMBL/GenBank/DDBJ whole genome shotgun (WGS) entry which is preliminary data.</text>
</comment>
<dbReference type="Pfam" id="PF17763">
    <property type="entry name" value="Asparaginase_C"/>
    <property type="match status" value="1"/>
</dbReference>
<dbReference type="InterPro" id="IPR036152">
    <property type="entry name" value="Asp/glu_Ase-like_sf"/>
</dbReference>
<dbReference type="InterPro" id="IPR004550">
    <property type="entry name" value="AsnASE_II"/>
</dbReference>
<dbReference type="InterPro" id="IPR040919">
    <property type="entry name" value="Asparaginase_C"/>
</dbReference>
<evidence type="ECO:0000313" key="5">
    <source>
        <dbReference type="EMBL" id="GAA3555938.1"/>
    </source>
</evidence>
<name>A0ABP6WT36_9ACTN</name>
<dbReference type="PRINTS" id="PR00139">
    <property type="entry name" value="ASNGLNASE"/>
</dbReference>
<dbReference type="Gene3D" id="3.40.50.1170">
    <property type="entry name" value="L-asparaginase, N-terminal domain"/>
    <property type="match status" value="1"/>
</dbReference>
<dbReference type="Pfam" id="PF00710">
    <property type="entry name" value="Asparaginase"/>
    <property type="match status" value="1"/>
</dbReference>
<evidence type="ECO:0000313" key="6">
    <source>
        <dbReference type="Proteomes" id="UP001500767"/>
    </source>
</evidence>
<dbReference type="SFLD" id="SFLDS00057">
    <property type="entry name" value="Glutaminase/Asparaginase"/>
    <property type="match status" value="1"/>
</dbReference>
<dbReference type="PANTHER" id="PTHR11707:SF28">
    <property type="entry name" value="60 KDA LYSOPHOSPHOLIPASE"/>
    <property type="match status" value="1"/>
</dbReference>
<evidence type="ECO:0000256" key="1">
    <source>
        <dbReference type="ARBA" id="ARBA00010518"/>
    </source>
</evidence>
<dbReference type="InterPro" id="IPR027473">
    <property type="entry name" value="L-asparaginase_C"/>
</dbReference>
<dbReference type="CDD" id="cd08964">
    <property type="entry name" value="L-asparaginase_II"/>
    <property type="match status" value="1"/>
</dbReference>
<dbReference type="PROSITE" id="PS51732">
    <property type="entry name" value="ASN_GLN_ASE_3"/>
    <property type="match status" value="1"/>
</dbReference>
<dbReference type="Gene3D" id="3.40.50.40">
    <property type="match status" value="1"/>
</dbReference>